<feature type="compositionally biased region" description="Low complexity" evidence="1">
    <location>
        <begin position="83"/>
        <end position="99"/>
    </location>
</feature>
<evidence type="ECO:0000313" key="2">
    <source>
        <dbReference type="EMBL" id="CAK0838528.1"/>
    </source>
</evidence>
<evidence type="ECO:0000313" key="3">
    <source>
        <dbReference type="Proteomes" id="UP001189429"/>
    </source>
</evidence>
<dbReference type="EMBL" id="CAUYUJ010014230">
    <property type="protein sequence ID" value="CAK0838528.1"/>
    <property type="molecule type" value="Genomic_DNA"/>
</dbReference>
<organism evidence="2 3">
    <name type="scientific">Prorocentrum cordatum</name>
    <dbReference type="NCBI Taxonomy" id="2364126"/>
    <lineage>
        <taxon>Eukaryota</taxon>
        <taxon>Sar</taxon>
        <taxon>Alveolata</taxon>
        <taxon>Dinophyceae</taxon>
        <taxon>Prorocentrales</taxon>
        <taxon>Prorocentraceae</taxon>
        <taxon>Prorocentrum</taxon>
    </lineage>
</organism>
<feature type="compositionally biased region" description="Basic and acidic residues" evidence="1">
    <location>
        <begin position="1"/>
        <end position="13"/>
    </location>
</feature>
<protein>
    <submittedName>
        <fullName evidence="2">Uncharacterized protein</fullName>
    </submittedName>
</protein>
<feature type="region of interest" description="Disordered" evidence="1">
    <location>
        <begin position="1"/>
        <end position="112"/>
    </location>
</feature>
<name>A0ABN9T0U0_9DINO</name>
<sequence>MDCVRTSRDEEWRRRTRRRRRRRPEAGGGRRLEAGGGVEPWPLPRAWRGRSSTAGGGGSRGTGQEAPPASLARGPRLPGARSAEYAEGAAPEAPPGVAAQSQACRADRRESM</sequence>
<feature type="compositionally biased region" description="Basic and acidic residues" evidence="1">
    <location>
        <begin position="24"/>
        <end position="33"/>
    </location>
</feature>
<proteinExistence type="predicted"/>
<feature type="compositionally biased region" description="Basic residues" evidence="1">
    <location>
        <begin position="14"/>
        <end position="23"/>
    </location>
</feature>
<gene>
    <name evidence="2" type="ORF">PCOR1329_LOCUS34462</name>
</gene>
<comment type="caution">
    <text evidence="2">The sequence shown here is derived from an EMBL/GenBank/DDBJ whole genome shotgun (WGS) entry which is preliminary data.</text>
</comment>
<accession>A0ABN9T0U0</accession>
<dbReference type="Proteomes" id="UP001189429">
    <property type="component" value="Unassembled WGS sequence"/>
</dbReference>
<evidence type="ECO:0000256" key="1">
    <source>
        <dbReference type="SAM" id="MobiDB-lite"/>
    </source>
</evidence>
<keyword evidence="3" id="KW-1185">Reference proteome</keyword>
<reference evidence="2" key="1">
    <citation type="submission" date="2023-10" db="EMBL/GenBank/DDBJ databases">
        <authorList>
            <person name="Chen Y."/>
            <person name="Shah S."/>
            <person name="Dougan E. K."/>
            <person name="Thang M."/>
            <person name="Chan C."/>
        </authorList>
    </citation>
    <scope>NUCLEOTIDE SEQUENCE [LARGE SCALE GENOMIC DNA]</scope>
</reference>